<evidence type="ECO:0000259" key="5">
    <source>
        <dbReference type="Pfam" id="PF23227"/>
    </source>
</evidence>
<feature type="domain" description="Maestro/Maestro-like HEAT-repeats" evidence="5">
    <location>
        <begin position="1339"/>
        <end position="1605"/>
    </location>
</feature>
<accession>A0A9P0J938</accession>
<dbReference type="PANTHER" id="PTHR23120:SF0">
    <property type="entry name" value="MAESTRO HEAT-LIKE REPEAT FAMILY MEMBER 1"/>
    <property type="match status" value="1"/>
</dbReference>
<dbReference type="Pfam" id="PF23227">
    <property type="entry name" value="HEAT_MROH2B_C"/>
    <property type="match status" value="1"/>
</dbReference>
<dbReference type="InterPro" id="IPR016024">
    <property type="entry name" value="ARM-type_fold"/>
</dbReference>
<keyword evidence="1" id="KW-0677">Repeat</keyword>
<evidence type="ECO:0000313" key="6">
    <source>
        <dbReference type="EMBL" id="CAH1732287.1"/>
    </source>
</evidence>
<dbReference type="Pfam" id="PF21047">
    <property type="entry name" value="HEAT_Maestro"/>
    <property type="match status" value="1"/>
</dbReference>
<evidence type="ECO:0000259" key="3">
    <source>
        <dbReference type="Pfam" id="PF23210"/>
    </source>
</evidence>
<dbReference type="InterPro" id="IPR055408">
    <property type="entry name" value="HEAT_MROH2B-like"/>
</dbReference>
<evidence type="ECO:0000313" key="7">
    <source>
        <dbReference type="Proteomes" id="UP001154329"/>
    </source>
</evidence>
<dbReference type="Gene3D" id="1.25.10.10">
    <property type="entry name" value="Leucine-rich Repeat Variant"/>
    <property type="match status" value="3"/>
</dbReference>
<keyword evidence="7" id="KW-1185">Reference proteome</keyword>
<name>A0A9P0J938_APHGO</name>
<dbReference type="SUPFAM" id="SSF48371">
    <property type="entry name" value="ARM repeat"/>
    <property type="match status" value="2"/>
</dbReference>
<dbReference type="GO" id="GO:0005737">
    <property type="term" value="C:cytoplasm"/>
    <property type="evidence" value="ECO:0007669"/>
    <property type="project" value="TreeGrafter"/>
</dbReference>
<protein>
    <recommendedName>
        <fullName evidence="8">Maestro heat-like repeat-containing protein family member 1</fullName>
    </recommendedName>
</protein>
<dbReference type="OrthoDB" id="1884734at2759"/>
<proteinExistence type="predicted"/>
<reference evidence="6" key="2">
    <citation type="submission" date="2022-10" db="EMBL/GenBank/DDBJ databases">
        <authorList>
            <consortium name="ENA_rothamsted_submissions"/>
            <consortium name="culmorum"/>
            <person name="King R."/>
        </authorList>
    </citation>
    <scope>NUCLEOTIDE SEQUENCE</scope>
</reference>
<dbReference type="Proteomes" id="UP001154329">
    <property type="component" value="Chromosome 3"/>
</dbReference>
<evidence type="ECO:0000259" key="4">
    <source>
        <dbReference type="Pfam" id="PF23221"/>
    </source>
</evidence>
<dbReference type="InterPro" id="IPR055406">
    <property type="entry name" value="HEAT_Maestro"/>
</dbReference>
<evidence type="ECO:0008006" key="8">
    <source>
        <dbReference type="Google" id="ProtNLM"/>
    </source>
</evidence>
<dbReference type="Pfam" id="PF23210">
    <property type="entry name" value="HEAT_Maestro_2"/>
    <property type="match status" value="1"/>
</dbReference>
<dbReference type="EMBL" id="OU899036">
    <property type="protein sequence ID" value="CAH1732287.1"/>
    <property type="molecule type" value="Genomic_DNA"/>
</dbReference>
<dbReference type="InterPro" id="IPR011989">
    <property type="entry name" value="ARM-like"/>
</dbReference>
<reference evidence="6" key="1">
    <citation type="submission" date="2022-02" db="EMBL/GenBank/DDBJ databases">
        <authorList>
            <person name="King R."/>
        </authorList>
    </citation>
    <scope>NUCLEOTIDE SEQUENCE</scope>
</reference>
<evidence type="ECO:0000259" key="2">
    <source>
        <dbReference type="Pfam" id="PF21047"/>
    </source>
</evidence>
<feature type="domain" description="MROH2B-like HEAT-repeats" evidence="3">
    <location>
        <begin position="258"/>
        <end position="875"/>
    </location>
</feature>
<sequence length="1609" mass="183307">MDEPAQTTDVQNVDQNLSMQSTIDRLLHMITEERDEMVLNSVVASLQTLSKSHSTQIVQNMIHYKLQNSLSVVESKSLLSAMKQLCENHYDDFDVELTNNLVQFATNEMFKSSDSQFPASDMLIILGRGRSDQIIQNLMSHLKEGIPPHPSIIYSLGHLASNHPLKFINFVDPFLSAICSILLLTKSDALRKIYATAIGQVCASVIECEPSDINAIKQNLSPKLEEIYKIINDVWLISKDIKLIENILEALSSIVMLMSTETLNRDCIVILTNILSLYKKCLSIGMSRYWVSQYLASFLSVVSEIMLEPVIDNLFSILHEMVIVMPDYDFPMSIKNHSEVLRCYTYLGKHFGDKICELILRDLRSNSEQGRMGALLIASHLLNASNQSIKVKSSEIIPILYDLLKNNSSFQMKNLLVKIFICFAYQGHLTEKDDYFIEFLIKNICYYGPSNNKYSTDNDGILIKQTCEDAIYILCTSIEPVQVLCWNKLLTFLQSNEYENAVPSITRSLAHMATKSHLRSIRFEKEHDLIVVRCLFLLCQPFKDNRGSYVVNFLLNYGFHDLSDNEKEFWTKHAEMLTNFLDTATEKNEKEWEVVLLSRLSIILDECTLNQHWCLALVGQLFDELIKTTENTKMFSPDMFLMVKIISYIAAYFDSDELLLTKKLLYFIFQTLLKMSFENSHEFSRAIGVLSQAHTGIVLNKLLEFTKSELTKQPNKFLVLIRDKGNEVNRDKIRSAISIIIPDVVKNGKLQSVIYGMYDIVILITHQITLTKNMETKISLVQCLQVLADVMSNVEIGDTIPNLAIIRDTVIKNLVHQIVNSNLLSDYIYYQVLASYIKPVPHIEPIDLSTRSYIITKCVEKIFLLSSSEIVDTDGSQTILTLGHLCKILDQLLIIRSGSFEVVDEIVLILDPYIVSQKKHQRFIAVYLLQSVLNCYYSHSNSQLTKLPMCLNSSAPLFAKMCVRIAEPDLKIRLNVFKCLDVLLKITAVYKGTFTESYINESEFMDKILYSNKPESCSKLLEAIQKILKPSDLPVFCKLLIDGLNDHEEKCQFKTSEILNVLFPIVAQQLNQKSCNEILIYLVKELENSNDIIKANNIKALITFGKFIQPDFIELLINQSLPFNSTVCAIWQSLGKDQMCSQIIDTLIEFITLTPLYDTSTKQFLNKPVASLIPISALSGLNEILKQISYDSAINSFPKLFNVIFLTFAALIDVGSPVRGTNKNLFVSFKESYDINPAKIAHKTLYHLFKSIKLEECSNHIMESGNCLDSTVDIIMHKLGPCIIKGLVETHSELISKIINNFDQNLSNTLECQRIAIVVLCLCCTETVTADAKYTTNLINIFLKCLNDTSYDIKKYCLKGLTVICQHQQILSENQSQYILDALMEGLEEYQTLQSDVTLEALRGLISLVPHLSLEKFEKHYTTLTFRIKQFFENENNEMRYTSIRLYGELCSKTKEFNIHVDMSLHHTNMVTFLLHLCENDTNIVKACKFSLKKISILLHSEKMITMTHNHLIEEGRLKYTEFITQMCKIMTDEFLSYVTIYTMVGISYSKSIFPDVRANAALFVGSLYKANPNKSSFELISSKMLSLTVDPNPKVRTSAVACLGKLYE</sequence>
<dbReference type="Pfam" id="PF23221">
    <property type="entry name" value="HEAT_MROH2B_1st"/>
    <property type="match status" value="1"/>
</dbReference>
<feature type="domain" description="Maestro-like HEAT-repeats" evidence="2">
    <location>
        <begin position="920"/>
        <end position="1140"/>
    </location>
</feature>
<organism evidence="6 7">
    <name type="scientific">Aphis gossypii</name>
    <name type="common">Cotton aphid</name>
    <dbReference type="NCBI Taxonomy" id="80765"/>
    <lineage>
        <taxon>Eukaryota</taxon>
        <taxon>Metazoa</taxon>
        <taxon>Ecdysozoa</taxon>
        <taxon>Arthropoda</taxon>
        <taxon>Hexapoda</taxon>
        <taxon>Insecta</taxon>
        <taxon>Pterygota</taxon>
        <taxon>Neoptera</taxon>
        <taxon>Paraneoptera</taxon>
        <taxon>Hemiptera</taxon>
        <taxon>Sternorrhyncha</taxon>
        <taxon>Aphidomorpha</taxon>
        <taxon>Aphidoidea</taxon>
        <taxon>Aphididae</taxon>
        <taxon>Aphidini</taxon>
        <taxon>Aphis</taxon>
        <taxon>Aphis</taxon>
    </lineage>
</organism>
<feature type="domain" description="MROH2B-like N-terminal HEAT-repeats" evidence="4">
    <location>
        <begin position="46"/>
        <end position="255"/>
    </location>
</feature>
<dbReference type="InterPro" id="IPR045206">
    <property type="entry name" value="Maestro_heat-like_prot"/>
</dbReference>
<dbReference type="InterPro" id="IPR048465">
    <property type="entry name" value="Maestro-like_HEAT"/>
</dbReference>
<dbReference type="InterPro" id="IPR056282">
    <property type="entry name" value="MROH2B-like_N_HEAT"/>
</dbReference>
<dbReference type="PANTHER" id="PTHR23120">
    <property type="entry name" value="MAESTRO-RELATED HEAT DOMAIN-CONTAINING"/>
    <property type="match status" value="1"/>
</dbReference>
<evidence type="ECO:0000256" key="1">
    <source>
        <dbReference type="ARBA" id="ARBA00022737"/>
    </source>
</evidence>
<gene>
    <name evidence="6" type="ORF">APHIGO_LOCUS8811</name>
</gene>